<organism evidence="2">
    <name type="scientific">Lepeophtheirus salmonis</name>
    <name type="common">Salmon louse</name>
    <name type="synonym">Caligus salmonis</name>
    <dbReference type="NCBI Taxonomy" id="72036"/>
    <lineage>
        <taxon>Eukaryota</taxon>
        <taxon>Metazoa</taxon>
        <taxon>Ecdysozoa</taxon>
        <taxon>Arthropoda</taxon>
        <taxon>Crustacea</taxon>
        <taxon>Multicrustacea</taxon>
        <taxon>Hexanauplia</taxon>
        <taxon>Copepoda</taxon>
        <taxon>Siphonostomatoida</taxon>
        <taxon>Caligidae</taxon>
        <taxon>Lepeophtheirus</taxon>
    </lineage>
</organism>
<name>A0A0K2UMK7_LEPSM</name>
<evidence type="ECO:0000313" key="2">
    <source>
        <dbReference type="EMBL" id="CDW38956.1"/>
    </source>
</evidence>
<feature type="compositionally biased region" description="Polar residues" evidence="1">
    <location>
        <begin position="1"/>
        <end position="10"/>
    </location>
</feature>
<sequence length="21" mass="2320">MTRRNCTTGSVVDALWTSPSH</sequence>
<proteinExistence type="predicted"/>
<reference evidence="2" key="1">
    <citation type="submission" date="2014-05" db="EMBL/GenBank/DDBJ databases">
        <authorList>
            <person name="Chronopoulou M."/>
        </authorList>
    </citation>
    <scope>NUCLEOTIDE SEQUENCE</scope>
    <source>
        <tissue evidence="2">Whole organism</tissue>
    </source>
</reference>
<accession>A0A0K2UMK7</accession>
<dbReference type="AlphaFoldDB" id="A0A0K2UMK7"/>
<dbReference type="EMBL" id="HACA01021595">
    <property type="protein sequence ID" value="CDW38956.1"/>
    <property type="molecule type" value="Transcribed_RNA"/>
</dbReference>
<protein>
    <submittedName>
        <fullName evidence="2">Uncharacterized protein</fullName>
    </submittedName>
</protein>
<evidence type="ECO:0000256" key="1">
    <source>
        <dbReference type="SAM" id="MobiDB-lite"/>
    </source>
</evidence>
<feature type="region of interest" description="Disordered" evidence="1">
    <location>
        <begin position="1"/>
        <end position="21"/>
    </location>
</feature>